<reference evidence="17" key="1">
    <citation type="journal article" date="2021" name="PeerJ">
        <title>Extensive microbial diversity within the chicken gut microbiome revealed by metagenomics and culture.</title>
        <authorList>
            <person name="Gilroy R."/>
            <person name="Ravi A."/>
            <person name="Getino M."/>
            <person name="Pursley I."/>
            <person name="Horton D.L."/>
            <person name="Alikhan N.F."/>
            <person name="Baker D."/>
            <person name="Gharbi K."/>
            <person name="Hall N."/>
            <person name="Watson M."/>
            <person name="Adriaenssens E.M."/>
            <person name="Foster-Nyarko E."/>
            <person name="Jarju S."/>
            <person name="Secka A."/>
            <person name="Antonio M."/>
            <person name="Oren A."/>
            <person name="Chaudhuri R.R."/>
            <person name="La Ragione R."/>
            <person name="Hildebrand F."/>
            <person name="Pallen M.J."/>
        </authorList>
    </citation>
    <scope>NUCLEOTIDE SEQUENCE</scope>
    <source>
        <strain evidence="17">CHK192-9172</strain>
    </source>
</reference>
<comment type="caution">
    <text evidence="17">The sequence shown here is derived from an EMBL/GenBank/DDBJ whole genome shotgun (WGS) entry which is preliminary data.</text>
</comment>
<comment type="subunit">
    <text evidence="5 16">Homodimer.</text>
</comment>
<evidence type="ECO:0000256" key="12">
    <source>
        <dbReference type="ARBA" id="ARBA00022958"/>
    </source>
</evidence>
<comment type="pathway">
    <text evidence="4 16">Cofactor biosynthesis; coenzyme A biosynthesis; CoA from (R)-pantothenate: step 1/5.</text>
</comment>
<evidence type="ECO:0000256" key="4">
    <source>
        <dbReference type="ARBA" id="ARBA00005225"/>
    </source>
</evidence>
<evidence type="ECO:0000256" key="14">
    <source>
        <dbReference type="ARBA" id="ARBA00038036"/>
    </source>
</evidence>
<proteinExistence type="inferred from homology"/>
<feature type="binding site" evidence="16">
    <location>
        <begin position="107"/>
        <end position="110"/>
    </location>
    <ligand>
        <name>substrate</name>
    </ligand>
</feature>
<dbReference type="EC" id="2.7.1.33" evidence="6 16"/>
<dbReference type="HAMAP" id="MF_01274">
    <property type="entry name" value="Pantothen_kinase_3"/>
    <property type="match status" value="1"/>
</dbReference>
<organism evidence="17 18">
    <name type="scientific">Candidatus Eubacterium avistercoris</name>
    <dbReference type="NCBI Taxonomy" id="2838567"/>
    <lineage>
        <taxon>Bacteria</taxon>
        <taxon>Bacillati</taxon>
        <taxon>Bacillota</taxon>
        <taxon>Clostridia</taxon>
        <taxon>Eubacteriales</taxon>
        <taxon>Eubacteriaceae</taxon>
        <taxon>Eubacterium</taxon>
    </lineage>
</organism>
<comment type="caution">
    <text evidence="16">Lacks conserved residue(s) required for the propagation of feature annotation.</text>
</comment>
<keyword evidence="12 16" id="KW-0630">Potassium</keyword>
<dbReference type="Gene3D" id="3.30.420.40">
    <property type="match status" value="2"/>
</dbReference>
<dbReference type="GO" id="GO:0004594">
    <property type="term" value="F:pantothenate kinase activity"/>
    <property type="evidence" value="ECO:0007669"/>
    <property type="project" value="UniProtKB-UniRule"/>
</dbReference>
<dbReference type="AlphaFoldDB" id="A0A9D2D2A1"/>
<keyword evidence="10 16" id="KW-0418">Kinase</keyword>
<gene>
    <name evidence="16" type="primary">coaX</name>
    <name evidence="17" type="ORF">IAA08_04725</name>
</gene>
<comment type="catalytic activity">
    <reaction evidence="1 16">
        <text>(R)-pantothenate + ATP = (R)-4'-phosphopantothenate + ADP + H(+)</text>
        <dbReference type="Rhea" id="RHEA:16373"/>
        <dbReference type="ChEBI" id="CHEBI:10986"/>
        <dbReference type="ChEBI" id="CHEBI:15378"/>
        <dbReference type="ChEBI" id="CHEBI:29032"/>
        <dbReference type="ChEBI" id="CHEBI:30616"/>
        <dbReference type="ChEBI" id="CHEBI:456216"/>
        <dbReference type="EC" id="2.7.1.33"/>
    </reaction>
</comment>
<protein>
    <recommendedName>
        <fullName evidence="15 16">Type III pantothenate kinase</fullName>
        <ecNumber evidence="6 16">2.7.1.33</ecNumber>
    </recommendedName>
    <alternativeName>
        <fullName evidence="16">PanK-III</fullName>
    </alternativeName>
    <alternativeName>
        <fullName evidence="16">Pantothenic acid kinase</fullName>
    </alternativeName>
</protein>
<dbReference type="NCBIfam" id="NF009848">
    <property type="entry name" value="PRK13318.1-6"/>
    <property type="match status" value="1"/>
</dbReference>
<evidence type="ECO:0000256" key="5">
    <source>
        <dbReference type="ARBA" id="ARBA00011738"/>
    </source>
</evidence>
<evidence type="ECO:0000256" key="6">
    <source>
        <dbReference type="ARBA" id="ARBA00012102"/>
    </source>
</evidence>
<evidence type="ECO:0000256" key="1">
    <source>
        <dbReference type="ARBA" id="ARBA00001206"/>
    </source>
</evidence>
<feature type="binding site" evidence="16">
    <location>
        <position position="184"/>
    </location>
    <ligand>
        <name>substrate</name>
    </ligand>
</feature>
<keyword evidence="16" id="KW-0479">Metal-binding</keyword>
<comment type="similarity">
    <text evidence="14 16">Belongs to the type III pantothenate kinase family.</text>
</comment>
<comment type="cofactor">
    <cofactor evidence="2">
        <name>K(+)</name>
        <dbReference type="ChEBI" id="CHEBI:29103"/>
    </cofactor>
</comment>
<sequence>MLLTIDVGNTNITLGVFDGKKLQATFRMTTKQSRTSDEYGITIIDLLEHNRISSGWISDIIIASVVPNVMHSLGSALIKYFDVSPIVVESGIKTGIRIATKNPRQIGADRIVDAAAAYELYGGPALVIDYGTATTFDLVDKTGAFVAGVTAPGIRTSAKSLWDSAAKLPEFEIKKPASILAQETISSMQAGLVYGQIGQTEYIIRNIKKEADMGDIKVIATGGLGRIIEKETELIDVYDPMLTLHGMRIIFEKNRNEK</sequence>
<comment type="function">
    <text evidence="16">Catalyzes the phosphorylation of pantothenate (Pan), the first step in CoA biosynthesis.</text>
</comment>
<keyword evidence="11 16" id="KW-0067">ATP-binding</keyword>
<dbReference type="NCBIfam" id="TIGR00671">
    <property type="entry name" value="baf"/>
    <property type="match status" value="1"/>
</dbReference>
<comment type="cofactor">
    <cofactor evidence="16">
        <name>NH4(+)</name>
        <dbReference type="ChEBI" id="CHEBI:28938"/>
    </cofactor>
    <cofactor evidence="16">
        <name>K(+)</name>
        <dbReference type="ChEBI" id="CHEBI:29103"/>
    </cofactor>
    <text evidence="16">A monovalent cation. Ammonium or potassium.</text>
</comment>
<dbReference type="CDD" id="cd24015">
    <property type="entry name" value="ASKHA_NBD_PanK-III"/>
    <property type="match status" value="1"/>
</dbReference>
<dbReference type="SUPFAM" id="SSF53067">
    <property type="entry name" value="Actin-like ATPase domain"/>
    <property type="match status" value="2"/>
</dbReference>
<dbReference type="Pfam" id="PF03309">
    <property type="entry name" value="Pan_kinase"/>
    <property type="match status" value="1"/>
</dbReference>
<evidence type="ECO:0000256" key="7">
    <source>
        <dbReference type="ARBA" id="ARBA00022490"/>
    </source>
</evidence>
<feature type="active site" description="Proton acceptor" evidence="16">
    <location>
        <position position="109"/>
    </location>
</feature>
<accession>A0A9D2D2A1</accession>
<keyword evidence="7 16" id="KW-0963">Cytoplasm</keyword>
<name>A0A9D2D2A1_9FIRM</name>
<keyword evidence="8 16" id="KW-0808">Transferase</keyword>
<reference evidence="17" key="2">
    <citation type="submission" date="2021-04" db="EMBL/GenBank/DDBJ databases">
        <authorList>
            <person name="Gilroy R."/>
        </authorList>
    </citation>
    <scope>NUCLEOTIDE SEQUENCE</scope>
    <source>
        <strain evidence="17">CHK192-9172</strain>
    </source>
</reference>
<dbReference type="PANTHER" id="PTHR34265:SF1">
    <property type="entry name" value="TYPE III PANTOTHENATE KINASE"/>
    <property type="match status" value="1"/>
</dbReference>
<evidence type="ECO:0000256" key="9">
    <source>
        <dbReference type="ARBA" id="ARBA00022741"/>
    </source>
</evidence>
<feature type="binding site" evidence="16">
    <location>
        <position position="132"/>
    </location>
    <ligand>
        <name>ATP</name>
        <dbReference type="ChEBI" id="CHEBI:30616"/>
    </ligand>
</feature>
<comment type="subcellular location">
    <subcellularLocation>
        <location evidence="3 16">Cytoplasm</location>
    </subcellularLocation>
</comment>
<evidence type="ECO:0000256" key="3">
    <source>
        <dbReference type="ARBA" id="ARBA00004496"/>
    </source>
</evidence>
<evidence type="ECO:0000313" key="17">
    <source>
        <dbReference type="EMBL" id="HIZ07223.1"/>
    </source>
</evidence>
<dbReference type="InterPro" id="IPR004619">
    <property type="entry name" value="Type_III_PanK"/>
</dbReference>
<feature type="binding site" evidence="16">
    <location>
        <position position="129"/>
    </location>
    <ligand>
        <name>K(+)</name>
        <dbReference type="ChEBI" id="CHEBI:29103"/>
    </ligand>
</feature>
<dbReference type="Proteomes" id="UP000824024">
    <property type="component" value="Unassembled WGS sequence"/>
</dbReference>
<dbReference type="GO" id="GO:0005524">
    <property type="term" value="F:ATP binding"/>
    <property type="evidence" value="ECO:0007669"/>
    <property type="project" value="UniProtKB-UniRule"/>
</dbReference>
<dbReference type="EMBL" id="DXCH01000134">
    <property type="protein sequence ID" value="HIZ07223.1"/>
    <property type="molecule type" value="Genomic_DNA"/>
</dbReference>
<dbReference type="GO" id="GO:0015937">
    <property type="term" value="P:coenzyme A biosynthetic process"/>
    <property type="evidence" value="ECO:0007669"/>
    <property type="project" value="UniProtKB-UniRule"/>
</dbReference>
<keyword evidence="9 16" id="KW-0547">Nucleotide-binding</keyword>
<dbReference type="NCBIfam" id="NF009855">
    <property type="entry name" value="PRK13321.1"/>
    <property type="match status" value="1"/>
</dbReference>
<dbReference type="GO" id="GO:0005737">
    <property type="term" value="C:cytoplasm"/>
    <property type="evidence" value="ECO:0007669"/>
    <property type="project" value="UniProtKB-SubCell"/>
</dbReference>
<dbReference type="InterPro" id="IPR043129">
    <property type="entry name" value="ATPase_NBD"/>
</dbReference>
<evidence type="ECO:0000256" key="15">
    <source>
        <dbReference type="ARBA" id="ARBA00040883"/>
    </source>
</evidence>
<evidence type="ECO:0000256" key="10">
    <source>
        <dbReference type="ARBA" id="ARBA00022777"/>
    </source>
</evidence>
<evidence type="ECO:0000256" key="13">
    <source>
        <dbReference type="ARBA" id="ARBA00022993"/>
    </source>
</evidence>
<evidence type="ECO:0000313" key="18">
    <source>
        <dbReference type="Proteomes" id="UP000824024"/>
    </source>
</evidence>
<feature type="binding site" evidence="16">
    <location>
        <begin position="6"/>
        <end position="13"/>
    </location>
    <ligand>
        <name>ATP</name>
        <dbReference type="ChEBI" id="CHEBI:30616"/>
    </ligand>
</feature>
<evidence type="ECO:0000256" key="8">
    <source>
        <dbReference type="ARBA" id="ARBA00022679"/>
    </source>
</evidence>
<dbReference type="GO" id="GO:0046872">
    <property type="term" value="F:metal ion binding"/>
    <property type="evidence" value="ECO:0007669"/>
    <property type="project" value="UniProtKB-KW"/>
</dbReference>
<dbReference type="PANTHER" id="PTHR34265">
    <property type="entry name" value="TYPE III PANTOTHENATE KINASE"/>
    <property type="match status" value="1"/>
</dbReference>
<evidence type="ECO:0000256" key="16">
    <source>
        <dbReference type="HAMAP-Rule" id="MF_01274"/>
    </source>
</evidence>
<keyword evidence="13 16" id="KW-0173">Coenzyme A biosynthesis</keyword>
<evidence type="ECO:0000256" key="2">
    <source>
        <dbReference type="ARBA" id="ARBA00001958"/>
    </source>
</evidence>
<evidence type="ECO:0000256" key="11">
    <source>
        <dbReference type="ARBA" id="ARBA00022840"/>
    </source>
</evidence>